<protein>
    <submittedName>
        <fullName evidence="1">Uncharacterized protein</fullName>
    </submittedName>
</protein>
<dbReference type="EMBL" id="JRPQ01000073">
    <property type="protein sequence ID" value="KGI22317.1"/>
    <property type="molecule type" value="Genomic_DNA"/>
</dbReference>
<dbReference type="Proteomes" id="UP000029723">
    <property type="component" value="Unassembled WGS sequence"/>
</dbReference>
<reference evidence="1 2" key="1">
    <citation type="submission" date="2014-07" db="EMBL/GenBank/DDBJ databases">
        <authorList>
            <person name="McCorrison J."/>
            <person name="Sanka R."/>
            <person name="Torralba M."/>
            <person name="Gillis M."/>
            <person name="Haft D.H."/>
            <person name="Methe B."/>
            <person name="Sutton G."/>
            <person name="Nelson K.E."/>
        </authorList>
    </citation>
    <scope>NUCLEOTIDE SEQUENCE [LARGE SCALE GENOMIC DNA]</scope>
    <source>
        <strain evidence="1 2">S9-PR14</strain>
    </source>
</reference>
<comment type="caution">
    <text evidence="1">The sequence shown here is derived from an EMBL/GenBank/DDBJ whole genome shotgun (WGS) entry which is preliminary data.</text>
</comment>
<organism evidence="1 2">
    <name type="scientific">Hoylesella timonensis S9-PR14</name>
    <dbReference type="NCBI Taxonomy" id="1401062"/>
    <lineage>
        <taxon>Bacteria</taxon>
        <taxon>Pseudomonadati</taxon>
        <taxon>Bacteroidota</taxon>
        <taxon>Bacteroidia</taxon>
        <taxon>Bacteroidales</taxon>
        <taxon>Prevotellaceae</taxon>
        <taxon>Hoylesella</taxon>
    </lineage>
</organism>
<evidence type="ECO:0000313" key="1">
    <source>
        <dbReference type="EMBL" id="KGI22317.1"/>
    </source>
</evidence>
<proteinExistence type="predicted"/>
<dbReference type="AlphaFoldDB" id="A0A098YSQ0"/>
<name>A0A098YSQ0_9BACT</name>
<evidence type="ECO:0000313" key="2">
    <source>
        <dbReference type="Proteomes" id="UP000029723"/>
    </source>
</evidence>
<gene>
    <name evidence="1" type="ORF">HMPREF9304_05050</name>
</gene>
<sequence>MIWERESSILLHWYAPCYASRVWQKHWDVQHWANFNVTRRGHTTINVTKEYALTASKDPDIQKVFYQYFPEWKITGNPEKDIYNYFTSDKHPIEMEDNDYLNYMVWLRGLDRL</sequence>
<accession>A0A098YSQ0</accession>